<sequence>MTEEIDLTKPNPLVRLQVNIFFISENESSHEIAEKIKGSKAVILVGKVDENHIETYKKAIEEAGINPLLVRIVDPSWGEKEIEYNKVILTNSWTADLAIEEEKSESVSRRDLILGKVKIIKKKVDKPIYINDYCKWLYRACNVCEQSCPYNAITVDKKSGVIINYDKCKACGLCVASCPVSALQFPSISQQSIFELAKIKGDKKITCYRNEKSNGVKLPCLAMLSEVDILLLRSNGKVQFECPGCELQSNLNNFIQLITDYNNKIGGINFISPNLKIEEKEVKELKISSENYFNRAEARKKIMEKENLPYIQFDVSIHNNSCTLCESCVKWCPTSAIKLVRDNEEERITFNPTSCIGCNICMNVCPESCGKGEKVIKVSKSKEAINEEKIIFKDELVRCRVCGTPIGSRRSLNHVKKIMEERGAIVDDEWLERCPKHRAEYAFQMRFGFQAKFKPKKGVG</sequence>
<dbReference type="PROSITE" id="PS00198">
    <property type="entry name" value="4FE4S_FER_1"/>
    <property type="match status" value="2"/>
</dbReference>
<accession>A0AAT9GV11</accession>
<dbReference type="PANTHER" id="PTHR43687:SF1">
    <property type="entry name" value="FERREDOXIN III"/>
    <property type="match status" value="1"/>
</dbReference>
<dbReference type="GeneID" id="92355499"/>
<dbReference type="PROSITE" id="PS51379">
    <property type="entry name" value="4FE4S_FER_2"/>
    <property type="match status" value="4"/>
</dbReference>
<keyword evidence="1" id="KW-0004">4Fe-4S</keyword>
<dbReference type="AlphaFoldDB" id="A0AAT9GV11"/>
<dbReference type="InterPro" id="IPR017900">
    <property type="entry name" value="4Fe4S_Fe_S_CS"/>
</dbReference>
<evidence type="ECO:0000313" key="6">
    <source>
        <dbReference type="EMBL" id="BFH74597.1"/>
    </source>
</evidence>
<reference evidence="6" key="1">
    <citation type="submission" date="2024-03" db="EMBL/GenBank/DDBJ databases">
        <title>Complete genome sequence of Sulfurisphaera javensis strain KD-1.</title>
        <authorList>
            <person name="Sakai H."/>
            <person name="Nur N."/>
            <person name="Suwanto A."/>
            <person name="Kurosawa N."/>
        </authorList>
    </citation>
    <scope>NUCLEOTIDE SEQUENCE</scope>
    <source>
        <strain evidence="6">KD-1</strain>
    </source>
</reference>
<feature type="domain" description="4Fe-4S ferredoxin-type" evidence="5">
    <location>
        <begin position="125"/>
        <end position="158"/>
    </location>
</feature>
<dbReference type="EMBL" id="AP031322">
    <property type="protein sequence ID" value="BFH74597.1"/>
    <property type="molecule type" value="Genomic_DNA"/>
</dbReference>
<dbReference type="InterPro" id="IPR017896">
    <property type="entry name" value="4Fe4S_Fe-S-bd"/>
</dbReference>
<proteinExistence type="predicted"/>
<keyword evidence="2" id="KW-0479">Metal-binding</keyword>
<dbReference type="InterPro" id="IPR050572">
    <property type="entry name" value="Fe-S_Ferredoxin"/>
</dbReference>
<keyword evidence="4" id="KW-0411">Iron-sulfur</keyword>
<organism evidence="6">
    <name type="scientific">Sulfurisphaera javensis</name>
    <dbReference type="NCBI Taxonomy" id="2049879"/>
    <lineage>
        <taxon>Archaea</taxon>
        <taxon>Thermoproteota</taxon>
        <taxon>Thermoprotei</taxon>
        <taxon>Sulfolobales</taxon>
        <taxon>Sulfolobaceae</taxon>
        <taxon>Sulfurisphaera</taxon>
    </lineage>
</organism>
<dbReference type="GO" id="GO:0046872">
    <property type="term" value="F:metal ion binding"/>
    <property type="evidence" value="ECO:0007669"/>
    <property type="project" value="UniProtKB-KW"/>
</dbReference>
<dbReference type="GO" id="GO:0051539">
    <property type="term" value="F:4 iron, 4 sulfur cluster binding"/>
    <property type="evidence" value="ECO:0007669"/>
    <property type="project" value="UniProtKB-KW"/>
</dbReference>
<feature type="domain" description="4Fe-4S ferredoxin-type" evidence="5">
    <location>
        <begin position="313"/>
        <end position="342"/>
    </location>
</feature>
<name>A0AAT9GV11_9CREN</name>
<keyword evidence="3" id="KW-0408">Iron</keyword>
<dbReference type="RefSeq" id="WP_369610096.1">
    <property type="nucleotide sequence ID" value="NZ_AP031322.1"/>
</dbReference>
<evidence type="ECO:0000256" key="3">
    <source>
        <dbReference type="ARBA" id="ARBA00023004"/>
    </source>
</evidence>
<evidence type="ECO:0000256" key="1">
    <source>
        <dbReference type="ARBA" id="ARBA00022485"/>
    </source>
</evidence>
<protein>
    <recommendedName>
        <fullName evidence="5">4Fe-4S ferredoxin-type domain-containing protein</fullName>
    </recommendedName>
</protein>
<dbReference type="Pfam" id="PF14697">
    <property type="entry name" value="Fer4_21"/>
    <property type="match status" value="1"/>
</dbReference>
<dbReference type="PANTHER" id="PTHR43687">
    <property type="entry name" value="ADENYLYLSULFATE REDUCTASE, BETA SUBUNIT"/>
    <property type="match status" value="1"/>
</dbReference>
<feature type="domain" description="4Fe-4S ferredoxin-type" evidence="5">
    <location>
        <begin position="346"/>
        <end position="375"/>
    </location>
</feature>
<feature type="domain" description="4Fe-4S ferredoxin-type" evidence="5">
    <location>
        <begin position="159"/>
        <end position="188"/>
    </location>
</feature>
<dbReference type="GO" id="GO:0016491">
    <property type="term" value="F:oxidoreductase activity"/>
    <property type="evidence" value="ECO:0007669"/>
    <property type="project" value="UniProtKB-ARBA"/>
</dbReference>
<evidence type="ECO:0000259" key="5">
    <source>
        <dbReference type="PROSITE" id="PS51379"/>
    </source>
</evidence>
<gene>
    <name evidence="6" type="ORF">SJAV_25410</name>
</gene>
<dbReference type="Pfam" id="PF12838">
    <property type="entry name" value="Fer4_7"/>
    <property type="match status" value="1"/>
</dbReference>
<dbReference type="KEGG" id="sjv:SJAV_25410"/>
<evidence type="ECO:0000256" key="4">
    <source>
        <dbReference type="ARBA" id="ARBA00023014"/>
    </source>
</evidence>
<dbReference type="Gene3D" id="3.30.70.20">
    <property type="match status" value="3"/>
</dbReference>
<dbReference type="SUPFAM" id="SSF54862">
    <property type="entry name" value="4Fe-4S ferredoxins"/>
    <property type="match status" value="1"/>
</dbReference>
<evidence type="ECO:0000256" key="2">
    <source>
        <dbReference type="ARBA" id="ARBA00022723"/>
    </source>
</evidence>